<dbReference type="AlphaFoldDB" id="A0A067DQG0"/>
<protein>
    <submittedName>
        <fullName evidence="1">Uncharacterized protein</fullName>
    </submittedName>
</protein>
<dbReference type="EMBL" id="KK785275">
    <property type="protein sequence ID" value="KDO45111.1"/>
    <property type="molecule type" value="Genomic_DNA"/>
</dbReference>
<reference evidence="1 2" key="1">
    <citation type="submission" date="2014-04" db="EMBL/GenBank/DDBJ databases">
        <authorList>
            <consortium name="International Citrus Genome Consortium"/>
            <person name="Gmitter F."/>
            <person name="Chen C."/>
            <person name="Farmerie W."/>
            <person name="Harkins T."/>
            <person name="Desany B."/>
            <person name="Mohiuddin M."/>
            <person name="Kodira C."/>
            <person name="Borodovsky M."/>
            <person name="Lomsadze A."/>
            <person name="Burns P."/>
            <person name="Jenkins J."/>
            <person name="Prochnik S."/>
            <person name="Shu S."/>
            <person name="Chapman J."/>
            <person name="Pitluck S."/>
            <person name="Schmutz J."/>
            <person name="Rokhsar D."/>
        </authorList>
    </citation>
    <scope>NUCLEOTIDE SEQUENCE</scope>
</reference>
<gene>
    <name evidence="1" type="ORF">CISIN_1g035073mg</name>
</gene>
<evidence type="ECO:0000313" key="2">
    <source>
        <dbReference type="Proteomes" id="UP000027120"/>
    </source>
</evidence>
<dbReference type="Proteomes" id="UP000027120">
    <property type="component" value="Unassembled WGS sequence"/>
</dbReference>
<name>A0A067DQG0_CITSI</name>
<accession>A0A067DQG0</accession>
<organism evidence="1 2">
    <name type="scientific">Citrus sinensis</name>
    <name type="common">Sweet orange</name>
    <name type="synonym">Citrus aurantium var. sinensis</name>
    <dbReference type="NCBI Taxonomy" id="2711"/>
    <lineage>
        <taxon>Eukaryota</taxon>
        <taxon>Viridiplantae</taxon>
        <taxon>Streptophyta</taxon>
        <taxon>Embryophyta</taxon>
        <taxon>Tracheophyta</taxon>
        <taxon>Spermatophyta</taxon>
        <taxon>Magnoliopsida</taxon>
        <taxon>eudicotyledons</taxon>
        <taxon>Gunneridae</taxon>
        <taxon>Pentapetalae</taxon>
        <taxon>rosids</taxon>
        <taxon>malvids</taxon>
        <taxon>Sapindales</taxon>
        <taxon>Rutaceae</taxon>
        <taxon>Aurantioideae</taxon>
        <taxon>Citrus</taxon>
    </lineage>
</organism>
<sequence>MGFQSKRLLAKADDWNNLFKVCSADYIKVSRGGLPSNFYGCRFSLSFQIDVAVFTWSIGFAKQLLIFLFLSGPI</sequence>
<dbReference type="EMBL" id="KK785275">
    <property type="protein sequence ID" value="KDO45112.1"/>
    <property type="molecule type" value="Genomic_DNA"/>
</dbReference>
<proteinExistence type="predicted"/>
<evidence type="ECO:0000313" key="1">
    <source>
        <dbReference type="EMBL" id="KDO45113.1"/>
    </source>
</evidence>
<keyword evidence="2" id="KW-1185">Reference proteome</keyword>
<dbReference type="EMBL" id="KK785275">
    <property type="protein sequence ID" value="KDO45113.1"/>
    <property type="molecule type" value="Genomic_DNA"/>
</dbReference>